<dbReference type="SUPFAM" id="SSF53383">
    <property type="entry name" value="PLP-dependent transferases"/>
    <property type="match status" value="1"/>
</dbReference>
<protein>
    <recommendedName>
        <fullName evidence="3">Aminotransferase class V domain-containing protein</fullName>
    </recommendedName>
</protein>
<dbReference type="AlphaFoldDB" id="A0A381RTL3"/>
<sequence length="380" mass="40702">VTDRVWPEVYKKLGVSPIINAQSWVTSLGGSIMRPEVLSAMDEAANAFVDIKKLNRAAGEVVALACGAEQGLVTAGCSAAQVLMVAACMTGQSENNVEQLPDTTGMKNEVVLFKGQRNRYDKAFVTAGAKLVLYGSEHEGTTDELEAVINENTACVAFVIMPFGLHGVGLEETIRVAHERGVPVIVDAAAELPPRANLSKFHKMGADMVAFSGGKGIGGPQSSGLLAGKADLVEAAVMNSLNLDSSVAGIGRPMKVSKENIVGLVTAIQLFTDSDEAAEWENWQLKAQYVADRLQNIDGVHVEIEDDPAERQGPQPVLYFEDDFQGPTIPDIKDQLENGDPAIFVGGGIERSEINIVMVNVQDGEEIVIADRMKEILRRS</sequence>
<feature type="domain" description="Aminotransferase class V" evidence="3">
    <location>
        <begin position="127"/>
        <end position="306"/>
    </location>
</feature>
<dbReference type="InterPro" id="IPR015421">
    <property type="entry name" value="PyrdxlP-dep_Trfase_major"/>
</dbReference>
<evidence type="ECO:0000256" key="2">
    <source>
        <dbReference type="ARBA" id="ARBA00022898"/>
    </source>
</evidence>
<reference evidence="4" key="1">
    <citation type="submission" date="2018-05" db="EMBL/GenBank/DDBJ databases">
        <authorList>
            <person name="Lanie J.A."/>
            <person name="Ng W.-L."/>
            <person name="Kazmierczak K.M."/>
            <person name="Andrzejewski T.M."/>
            <person name="Davidsen T.M."/>
            <person name="Wayne K.J."/>
            <person name="Tettelin H."/>
            <person name="Glass J.I."/>
            <person name="Rusch D."/>
            <person name="Podicherti R."/>
            <person name="Tsui H.-C.T."/>
            <person name="Winkler M.E."/>
        </authorList>
    </citation>
    <scope>NUCLEOTIDE SEQUENCE</scope>
</reference>
<dbReference type="Pfam" id="PF00266">
    <property type="entry name" value="Aminotran_5"/>
    <property type="match status" value="1"/>
</dbReference>
<evidence type="ECO:0000256" key="1">
    <source>
        <dbReference type="ARBA" id="ARBA00001933"/>
    </source>
</evidence>
<evidence type="ECO:0000313" key="4">
    <source>
        <dbReference type="EMBL" id="SUZ95216.1"/>
    </source>
</evidence>
<dbReference type="Gene3D" id="3.40.640.10">
    <property type="entry name" value="Type I PLP-dependent aspartate aminotransferase-like (Major domain)"/>
    <property type="match status" value="1"/>
</dbReference>
<dbReference type="GO" id="GO:0004125">
    <property type="term" value="F:L-seryl-tRNA(Sec) selenium transferase activity"/>
    <property type="evidence" value="ECO:0007669"/>
    <property type="project" value="TreeGrafter"/>
</dbReference>
<evidence type="ECO:0000259" key="3">
    <source>
        <dbReference type="Pfam" id="PF00266"/>
    </source>
</evidence>
<proteinExistence type="predicted"/>
<dbReference type="EMBL" id="UINC01002305">
    <property type="protein sequence ID" value="SUZ95216.1"/>
    <property type="molecule type" value="Genomic_DNA"/>
</dbReference>
<dbReference type="InterPro" id="IPR000192">
    <property type="entry name" value="Aminotrans_V_dom"/>
</dbReference>
<dbReference type="PANTHER" id="PTHR32328:SF0">
    <property type="entry name" value="L-SERYL-TRNA(SEC) SELENIUM TRANSFERASE"/>
    <property type="match status" value="1"/>
</dbReference>
<dbReference type="PANTHER" id="PTHR32328">
    <property type="entry name" value="L-SERYL-TRNA(SEC) SELENIUM TRANSFERASE"/>
    <property type="match status" value="1"/>
</dbReference>
<dbReference type="InterPro" id="IPR015424">
    <property type="entry name" value="PyrdxlP-dep_Trfase"/>
</dbReference>
<organism evidence="4">
    <name type="scientific">marine metagenome</name>
    <dbReference type="NCBI Taxonomy" id="408172"/>
    <lineage>
        <taxon>unclassified sequences</taxon>
        <taxon>metagenomes</taxon>
        <taxon>ecological metagenomes</taxon>
    </lineage>
</organism>
<accession>A0A381RTL3</accession>
<gene>
    <name evidence="4" type="ORF">METZ01_LOCUS48070</name>
</gene>
<keyword evidence="2" id="KW-0663">Pyridoxal phosphate</keyword>
<name>A0A381RTL3_9ZZZZ</name>
<feature type="non-terminal residue" evidence="4">
    <location>
        <position position="1"/>
    </location>
</feature>
<comment type="cofactor">
    <cofactor evidence="1">
        <name>pyridoxal 5'-phosphate</name>
        <dbReference type="ChEBI" id="CHEBI:597326"/>
    </cofactor>
</comment>